<protein>
    <submittedName>
        <fullName evidence="2">Uncharacterized protein</fullName>
    </submittedName>
</protein>
<keyword evidence="1" id="KW-0472">Membrane</keyword>
<keyword evidence="1" id="KW-0812">Transmembrane</keyword>
<reference evidence="2 3" key="1">
    <citation type="submission" date="2016-10" db="EMBL/GenBank/DDBJ databases">
        <authorList>
            <person name="de Groot N.N."/>
        </authorList>
    </citation>
    <scope>NUCLEOTIDE SEQUENCE [LARGE SCALE GENOMIC DNA]</scope>
    <source>
        <strain evidence="2 3">MON 2.2</strain>
    </source>
</reference>
<evidence type="ECO:0000313" key="2">
    <source>
        <dbReference type="EMBL" id="SDE05294.1"/>
    </source>
</evidence>
<dbReference type="Proteomes" id="UP000198546">
    <property type="component" value="Chromosome i"/>
</dbReference>
<dbReference type="RefSeq" id="WP_157677096.1">
    <property type="nucleotide sequence ID" value="NZ_LT629688.1"/>
</dbReference>
<accession>A0A1G6ZR92</accession>
<evidence type="ECO:0000313" key="3">
    <source>
        <dbReference type="Proteomes" id="UP000198546"/>
    </source>
</evidence>
<name>A0A1G6ZR92_9ACTN</name>
<keyword evidence="3" id="KW-1185">Reference proteome</keyword>
<feature type="transmembrane region" description="Helical" evidence="1">
    <location>
        <begin position="12"/>
        <end position="30"/>
    </location>
</feature>
<organism evidence="2 3">
    <name type="scientific">Auraticoccus monumenti</name>
    <dbReference type="NCBI Taxonomy" id="675864"/>
    <lineage>
        <taxon>Bacteria</taxon>
        <taxon>Bacillati</taxon>
        <taxon>Actinomycetota</taxon>
        <taxon>Actinomycetes</taxon>
        <taxon>Propionibacteriales</taxon>
        <taxon>Propionibacteriaceae</taxon>
        <taxon>Auraticoccus</taxon>
    </lineage>
</organism>
<dbReference type="EMBL" id="LT629688">
    <property type="protein sequence ID" value="SDE05294.1"/>
    <property type="molecule type" value="Genomic_DNA"/>
</dbReference>
<keyword evidence="1" id="KW-1133">Transmembrane helix</keyword>
<gene>
    <name evidence="2" type="ORF">SAMN04489747_2380</name>
</gene>
<dbReference type="STRING" id="675864.SAMN04489747_2380"/>
<proteinExistence type="predicted"/>
<dbReference type="AlphaFoldDB" id="A0A1G6ZR92"/>
<evidence type="ECO:0000256" key="1">
    <source>
        <dbReference type="SAM" id="Phobius"/>
    </source>
</evidence>
<sequence length="57" mass="6444">MEDIALSPNWTPLLLVVLLAVVCTLLYLAMRRQLRRLHANWSPASPSSPDPDDTTRQ</sequence>